<comment type="cofactor">
    <cofactor evidence="2">
        <name>Mg(2+)</name>
        <dbReference type="ChEBI" id="CHEBI:18420"/>
    </cofactor>
</comment>
<dbReference type="AlphaFoldDB" id="A0A1N6DNE8"/>
<dbReference type="Pfam" id="PF02880">
    <property type="entry name" value="PGM_PMM_III"/>
    <property type="match status" value="1"/>
</dbReference>
<keyword evidence="15" id="KW-1185">Reference proteome</keyword>
<dbReference type="PANTHER" id="PTHR43771">
    <property type="entry name" value="PHOSPHOMANNOMUTASE"/>
    <property type="match status" value="1"/>
</dbReference>
<evidence type="ECO:0000259" key="11">
    <source>
        <dbReference type="Pfam" id="PF02878"/>
    </source>
</evidence>
<dbReference type="SUPFAM" id="SSF55957">
    <property type="entry name" value="Phosphoglucomutase, C-terminal domain"/>
    <property type="match status" value="1"/>
</dbReference>
<dbReference type="GO" id="GO:0004615">
    <property type="term" value="F:phosphomannomutase activity"/>
    <property type="evidence" value="ECO:0007669"/>
    <property type="project" value="UniProtKB-EC"/>
</dbReference>
<evidence type="ECO:0000259" key="12">
    <source>
        <dbReference type="Pfam" id="PF02879"/>
    </source>
</evidence>
<feature type="domain" description="Alpha-D-phosphohexomutase alpha/beta/alpha" evidence="11">
    <location>
        <begin position="7"/>
        <end position="138"/>
    </location>
</feature>
<accession>A0A1N6DNE8</accession>
<organism evidence="14 15">
    <name type="scientific">Sulfurivirga caldicuralii</name>
    <dbReference type="NCBI Taxonomy" id="364032"/>
    <lineage>
        <taxon>Bacteria</taxon>
        <taxon>Pseudomonadati</taxon>
        <taxon>Pseudomonadota</taxon>
        <taxon>Gammaproteobacteria</taxon>
        <taxon>Thiotrichales</taxon>
        <taxon>Piscirickettsiaceae</taxon>
        <taxon>Sulfurivirga</taxon>
    </lineage>
</organism>
<evidence type="ECO:0000256" key="4">
    <source>
        <dbReference type="ARBA" id="ARBA00010231"/>
    </source>
</evidence>
<evidence type="ECO:0000313" key="14">
    <source>
        <dbReference type="EMBL" id="SIN72266.1"/>
    </source>
</evidence>
<protein>
    <recommendedName>
        <fullName evidence="5">phosphomannomutase</fullName>
        <ecNumber evidence="5">5.4.2.8</ecNumber>
    </recommendedName>
</protein>
<dbReference type="RefSeq" id="WP_074200627.1">
    <property type="nucleotide sequence ID" value="NZ_FSRE01000001.1"/>
</dbReference>
<evidence type="ECO:0000256" key="1">
    <source>
        <dbReference type="ARBA" id="ARBA00000586"/>
    </source>
</evidence>
<dbReference type="GO" id="GO:0046872">
    <property type="term" value="F:metal ion binding"/>
    <property type="evidence" value="ECO:0007669"/>
    <property type="project" value="UniProtKB-KW"/>
</dbReference>
<evidence type="ECO:0000256" key="5">
    <source>
        <dbReference type="ARBA" id="ARBA00012730"/>
    </source>
</evidence>
<dbReference type="Pfam" id="PF02879">
    <property type="entry name" value="PGM_PMM_II"/>
    <property type="match status" value="1"/>
</dbReference>
<dbReference type="Gene3D" id="3.40.120.10">
    <property type="entry name" value="Alpha-D-Glucose-1,6-Bisphosphate, subunit A, domain 3"/>
    <property type="match status" value="3"/>
</dbReference>
<dbReference type="InterPro" id="IPR005846">
    <property type="entry name" value="A-D-PHexomutase_a/b/a-III"/>
</dbReference>
<feature type="domain" description="Alpha-D-phosphohexomutase alpha/beta/alpha" evidence="13">
    <location>
        <begin position="256"/>
        <end position="366"/>
    </location>
</feature>
<comment type="similarity">
    <text evidence="4">Belongs to the phosphohexose mutase family.</text>
</comment>
<dbReference type="Gene3D" id="3.30.310.50">
    <property type="entry name" value="Alpha-D-phosphohexomutase, C-terminal domain"/>
    <property type="match status" value="1"/>
</dbReference>
<comment type="catalytic activity">
    <reaction evidence="1">
        <text>alpha-D-mannose 1-phosphate = D-mannose 6-phosphate</text>
        <dbReference type="Rhea" id="RHEA:11140"/>
        <dbReference type="ChEBI" id="CHEBI:58409"/>
        <dbReference type="ChEBI" id="CHEBI:58735"/>
        <dbReference type="EC" id="5.4.2.8"/>
    </reaction>
</comment>
<evidence type="ECO:0000256" key="3">
    <source>
        <dbReference type="ARBA" id="ARBA00004699"/>
    </source>
</evidence>
<dbReference type="InterPro" id="IPR016055">
    <property type="entry name" value="A-D-PHexomutase_a/b/a-I/II/III"/>
</dbReference>
<dbReference type="CDD" id="cd03089">
    <property type="entry name" value="PMM_PGM"/>
    <property type="match status" value="1"/>
</dbReference>
<name>A0A1N6DNE8_9GAMM</name>
<proteinExistence type="inferred from homology"/>
<dbReference type="InterPro" id="IPR005845">
    <property type="entry name" value="A-D-PHexomutase_a/b/a-II"/>
</dbReference>
<feature type="domain" description="Alpha-D-phosphohexomutase C-terminal" evidence="10">
    <location>
        <begin position="389"/>
        <end position="445"/>
    </location>
</feature>
<keyword evidence="6" id="KW-0597">Phosphoprotein</keyword>
<dbReference type="Pfam" id="PF00408">
    <property type="entry name" value="PGM_PMM_IV"/>
    <property type="match status" value="1"/>
</dbReference>
<evidence type="ECO:0000259" key="13">
    <source>
        <dbReference type="Pfam" id="PF02880"/>
    </source>
</evidence>
<dbReference type="Proteomes" id="UP000198461">
    <property type="component" value="Unassembled WGS sequence"/>
</dbReference>
<evidence type="ECO:0000259" key="10">
    <source>
        <dbReference type="Pfam" id="PF00408"/>
    </source>
</evidence>
<dbReference type="GO" id="GO:0005975">
    <property type="term" value="P:carbohydrate metabolic process"/>
    <property type="evidence" value="ECO:0007669"/>
    <property type="project" value="InterPro"/>
</dbReference>
<keyword evidence="8" id="KW-0460">Magnesium</keyword>
<sequence length="459" mass="49897">MQIDPHIFRAYDIRGVVGEGLTPASVELIGRALASAVRDAGEDTLIVGRDGRLSGPELTAALVKGARSAGVNVIDLGAVTTPMVYWAAANTPGVSSCAAITGSHNPPNYNGIKMMVAGETLSGEQIQALRQRIEQGAFHEGAGNYVRQDIAQTYIDDIAAKIDLARPLKVVVDAGNGIAGAYAPRALRAIGCEVDELFCEVDGTFPNHHPDPAKPKNLQDLIARVKETGADLGLAFDGDGDRCGVVDEQGNLLYADRQMMLYACDVLSRQPGATIIYDVKCTSLLGKEIERCGGKPLMWRTGHSFIKKKMKETGAALAGEMSGHIFFNERWYGFDDGIYTAARMCEIVAKYDGPASELFARLPNAYNTPELEIRFNEGGEHFAFMDTLKAMADFPDGKVFDLDGIRVDFADGWGLVRPSNTTPVLVLRFEGETPEALERIKTRFRDWIHRVDPDLGLPF</sequence>
<reference evidence="15" key="1">
    <citation type="submission" date="2016-11" db="EMBL/GenBank/DDBJ databases">
        <authorList>
            <person name="Varghese N."/>
            <person name="Submissions S."/>
        </authorList>
    </citation>
    <scope>NUCLEOTIDE SEQUENCE [LARGE SCALE GENOMIC DNA]</scope>
    <source>
        <strain evidence="15">DSM 17737</strain>
    </source>
</reference>
<comment type="pathway">
    <text evidence="3">Nucleotide-sugar biosynthesis; GDP-alpha-D-mannose biosynthesis; alpha-D-mannose 1-phosphate from D-fructose 6-phosphate: step 2/2.</text>
</comment>
<evidence type="ECO:0000256" key="8">
    <source>
        <dbReference type="ARBA" id="ARBA00022842"/>
    </source>
</evidence>
<dbReference type="FunFam" id="3.40.120.10:FF:000021">
    <property type="entry name" value="Phosphomannomutase/phosphoglucomutase"/>
    <property type="match status" value="1"/>
</dbReference>
<evidence type="ECO:0000256" key="2">
    <source>
        <dbReference type="ARBA" id="ARBA00001946"/>
    </source>
</evidence>
<dbReference type="EC" id="5.4.2.8" evidence="5"/>
<evidence type="ECO:0000256" key="6">
    <source>
        <dbReference type="ARBA" id="ARBA00022553"/>
    </source>
</evidence>
<dbReference type="InterPro" id="IPR005844">
    <property type="entry name" value="A-D-PHexomutase_a/b/a-I"/>
</dbReference>
<keyword evidence="9" id="KW-0413">Isomerase</keyword>
<keyword evidence="7" id="KW-0479">Metal-binding</keyword>
<evidence type="ECO:0000256" key="9">
    <source>
        <dbReference type="ARBA" id="ARBA00023235"/>
    </source>
</evidence>
<dbReference type="EMBL" id="FSRE01000001">
    <property type="protein sequence ID" value="SIN72266.1"/>
    <property type="molecule type" value="Genomic_DNA"/>
</dbReference>
<dbReference type="Pfam" id="PF02878">
    <property type="entry name" value="PGM_PMM_I"/>
    <property type="match status" value="1"/>
</dbReference>
<feature type="domain" description="Alpha-D-phosphohexomutase alpha/beta/alpha" evidence="12">
    <location>
        <begin position="153"/>
        <end position="250"/>
    </location>
</feature>
<dbReference type="PANTHER" id="PTHR43771:SF2">
    <property type="entry name" value="PHOSPHOMANNOMUTASE_PHOSPHOGLUCOMUTASE"/>
    <property type="match status" value="1"/>
</dbReference>
<evidence type="ECO:0000313" key="15">
    <source>
        <dbReference type="Proteomes" id="UP000198461"/>
    </source>
</evidence>
<evidence type="ECO:0000256" key="7">
    <source>
        <dbReference type="ARBA" id="ARBA00022723"/>
    </source>
</evidence>
<dbReference type="InterPro" id="IPR005841">
    <property type="entry name" value="Alpha-D-phosphohexomutase_SF"/>
</dbReference>
<dbReference type="PRINTS" id="PR00509">
    <property type="entry name" value="PGMPMM"/>
</dbReference>
<dbReference type="OrthoDB" id="9803322at2"/>
<gene>
    <name evidence="14" type="ORF">SAMN05443662_0299</name>
</gene>
<dbReference type="InterPro" id="IPR005843">
    <property type="entry name" value="A-D-PHexomutase_C"/>
</dbReference>
<dbReference type="SUPFAM" id="SSF53738">
    <property type="entry name" value="Phosphoglucomutase, first 3 domains"/>
    <property type="match status" value="3"/>
</dbReference>
<dbReference type="InterPro" id="IPR036900">
    <property type="entry name" value="A-D-PHexomutase_C_sf"/>
</dbReference>
<dbReference type="STRING" id="364032.SAMN05443662_0299"/>